<name>A0A1S1PGE6_9ACTN</name>
<dbReference type="RefSeq" id="WP_071066876.1">
    <property type="nucleotide sequence ID" value="NZ_MAXA01000268.1"/>
</dbReference>
<evidence type="ECO:0000313" key="2">
    <source>
        <dbReference type="Proteomes" id="UP000179769"/>
    </source>
</evidence>
<dbReference type="Proteomes" id="UP000179769">
    <property type="component" value="Unassembled WGS sequence"/>
</dbReference>
<gene>
    <name evidence="1" type="ORF">BBK14_08615</name>
</gene>
<dbReference type="OrthoDB" id="3209543at2"/>
<comment type="caution">
    <text evidence="1">The sequence shown here is derived from an EMBL/GenBank/DDBJ whole genome shotgun (WGS) entry which is preliminary data.</text>
</comment>
<proteinExistence type="predicted"/>
<accession>A0A1S1PGE6</accession>
<keyword evidence="2" id="KW-1185">Reference proteome</keyword>
<sequence>MFRNHQRRRPPREKQITALLRGARDAGRGGDLHLAIAFQSSAGRLARVLHAQSPGDVRGAQLLGGVLYDLAALLHRAGSDGEAIRALEDSERAYATLAGRVPAAGGWISDVYARRAVLHAQRGCGASALADAQAALRARHVLDGADGADGPDEARTLALGSDVLGAFGDPDMAVAAADRAVRGYLSCFGPAGVAGPGLPRTSPHVGYLARACRVAAVIRQARGAGEEGRAARLAAAAANLGASAPATVLERRFSSPNPPDLATGLEDALRVVPRCGGDGRRAELLRAALVRARADRTALTWYEGVTVDAPETTAGTATGATMGMGPPGVGGLLARLATAVLPTDAAAGMRLALEAHRLRAGAPAARSGRAHADDAAWAEVLLTASRQVAGTGDTLFALDLAAWAARATQAPADTCPAGAIDGLDACEGGPPRHSSRPSDIHCRPDLGTGAWEALPC</sequence>
<protein>
    <submittedName>
        <fullName evidence="1">Uncharacterized protein</fullName>
    </submittedName>
</protein>
<dbReference type="AlphaFoldDB" id="A0A1S1PGE6"/>
<reference evidence="2" key="1">
    <citation type="submission" date="2016-07" db="EMBL/GenBank/DDBJ databases">
        <title>Frankia sp. NRRL B-16219 Genome sequencing.</title>
        <authorList>
            <person name="Ghodhbane-Gtari F."/>
            <person name="Swanson E."/>
            <person name="Gueddou A."/>
            <person name="Louati M."/>
            <person name="Nouioui I."/>
            <person name="Hezbri K."/>
            <person name="Abebe-Akele F."/>
            <person name="Simpson S."/>
            <person name="Morris K."/>
            <person name="Thomas K."/>
            <person name="Gtari M."/>
            <person name="Tisa L.S."/>
        </authorList>
    </citation>
    <scope>NUCLEOTIDE SEQUENCE [LARGE SCALE GENOMIC DNA]</scope>
    <source>
        <strain evidence="2">NRRL B-16219</strain>
    </source>
</reference>
<evidence type="ECO:0000313" key="1">
    <source>
        <dbReference type="EMBL" id="OHV20281.1"/>
    </source>
</evidence>
<organism evidence="1 2">
    <name type="scientific">Parafrankia soli</name>
    <dbReference type="NCBI Taxonomy" id="2599596"/>
    <lineage>
        <taxon>Bacteria</taxon>
        <taxon>Bacillati</taxon>
        <taxon>Actinomycetota</taxon>
        <taxon>Actinomycetes</taxon>
        <taxon>Frankiales</taxon>
        <taxon>Frankiaceae</taxon>
        <taxon>Parafrankia</taxon>
    </lineage>
</organism>
<dbReference type="EMBL" id="MAXA01000268">
    <property type="protein sequence ID" value="OHV20281.1"/>
    <property type="molecule type" value="Genomic_DNA"/>
</dbReference>